<dbReference type="Pfam" id="PF06830">
    <property type="entry name" value="Root_cap"/>
    <property type="match status" value="1"/>
</dbReference>
<evidence type="ECO:0000313" key="3">
    <source>
        <dbReference type="Proteomes" id="UP001202328"/>
    </source>
</evidence>
<keyword evidence="3" id="KW-1185">Reference proteome</keyword>
<proteinExistence type="predicted"/>
<sequence>MAYMVKRNFLLHLWAIFGILMIMWLTISVEALPIPFPPKPKKVKCNLIQYIGCYLVWQFCPVQCPSACLMDCATCKPVCSCNYPGAVCQDPRFVGGDGITFYFHGKKNQDFCLVSDGNLHINGHFIGKRNPKMKRDFTWVQSIGILFKNHQFLVGAKRTSKWEENVDHLELSFDGKSIFLPHNGGAKWQSTKGQNVMVTRTSNTNGVTIEVAGNFKVTAVVVPISAEESRIHGYDITDEDCFAHLELSFKFYRLTDKVDGVLGQTYRSNYVSKVKMGVTMPVMGGHHKYVCSHLFASDCAVSQFHGHRMMLGIGSNDSAAEYPVLKCSSGIHGNGVVCKK</sequence>
<dbReference type="InterPro" id="IPR009646">
    <property type="entry name" value="Root_cap"/>
</dbReference>
<dbReference type="PANTHER" id="PTHR31656">
    <property type="entry name" value="ROOT CAP DOMAIN-CONTAINING PROTEIN"/>
    <property type="match status" value="1"/>
</dbReference>
<dbReference type="Proteomes" id="UP001202328">
    <property type="component" value="Unassembled WGS sequence"/>
</dbReference>
<evidence type="ECO:0000256" key="1">
    <source>
        <dbReference type="SAM" id="SignalP"/>
    </source>
</evidence>
<organism evidence="2 3">
    <name type="scientific">Papaver atlanticum</name>
    <dbReference type="NCBI Taxonomy" id="357466"/>
    <lineage>
        <taxon>Eukaryota</taxon>
        <taxon>Viridiplantae</taxon>
        <taxon>Streptophyta</taxon>
        <taxon>Embryophyta</taxon>
        <taxon>Tracheophyta</taxon>
        <taxon>Spermatophyta</taxon>
        <taxon>Magnoliopsida</taxon>
        <taxon>Ranunculales</taxon>
        <taxon>Papaveraceae</taxon>
        <taxon>Papaveroideae</taxon>
        <taxon>Papaver</taxon>
    </lineage>
</organism>
<name>A0AAD4S5S1_9MAGN</name>
<gene>
    <name evidence="2" type="ORF">MKW98_000437</name>
</gene>
<protein>
    <recommendedName>
        <fullName evidence="4">Root cap</fullName>
    </recommendedName>
</protein>
<evidence type="ECO:0000313" key="2">
    <source>
        <dbReference type="EMBL" id="KAI3861485.1"/>
    </source>
</evidence>
<accession>A0AAD4S5S1</accession>
<reference evidence="2" key="1">
    <citation type="submission" date="2022-04" db="EMBL/GenBank/DDBJ databases">
        <title>A functionally conserved STORR gene fusion in Papaver species that diverged 16.8 million years ago.</title>
        <authorList>
            <person name="Catania T."/>
        </authorList>
    </citation>
    <scope>NUCLEOTIDE SEQUENCE</scope>
    <source>
        <strain evidence="2">S-188037</strain>
    </source>
</reference>
<dbReference type="EMBL" id="JAJJMB010014260">
    <property type="protein sequence ID" value="KAI3861485.1"/>
    <property type="molecule type" value="Genomic_DNA"/>
</dbReference>
<feature type="chain" id="PRO_5041959302" description="Root cap" evidence="1">
    <location>
        <begin position="32"/>
        <end position="340"/>
    </location>
</feature>
<dbReference type="AlphaFoldDB" id="A0AAD4S5S1"/>
<keyword evidence="1" id="KW-0732">Signal</keyword>
<feature type="signal peptide" evidence="1">
    <location>
        <begin position="1"/>
        <end position="31"/>
    </location>
</feature>
<comment type="caution">
    <text evidence="2">The sequence shown here is derived from an EMBL/GenBank/DDBJ whole genome shotgun (WGS) entry which is preliminary data.</text>
</comment>
<evidence type="ECO:0008006" key="4">
    <source>
        <dbReference type="Google" id="ProtNLM"/>
    </source>
</evidence>